<evidence type="ECO:0000256" key="1">
    <source>
        <dbReference type="SAM" id="MobiDB-lite"/>
    </source>
</evidence>
<protein>
    <submittedName>
        <fullName evidence="3">Restriction endonuclease subunit R</fullName>
    </submittedName>
</protein>
<dbReference type="CDD" id="cd18799">
    <property type="entry name" value="SF2_C_EcoAI-like"/>
    <property type="match status" value="1"/>
</dbReference>
<evidence type="ECO:0000313" key="3">
    <source>
        <dbReference type="EMBL" id="KGI21801.1"/>
    </source>
</evidence>
<keyword evidence="3" id="KW-0255">Endonuclease</keyword>
<evidence type="ECO:0000259" key="2">
    <source>
        <dbReference type="PROSITE" id="PS51192"/>
    </source>
</evidence>
<dbReference type="OrthoDB" id="9758243at2"/>
<dbReference type="GO" id="GO:0005829">
    <property type="term" value="C:cytosol"/>
    <property type="evidence" value="ECO:0007669"/>
    <property type="project" value="TreeGrafter"/>
</dbReference>
<dbReference type="SMART" id="SM00487">
    <property type="entry name" value="DEXDc"/>
    <property type="match status" value="1"/>
</dbReference>
<dbReference type="GO" id="GO:0005524">
    <property type="term" value="F:ATP binding"/>
    <property type="evidence" value="ECO:0007669"/>
    <property type="project" value="InterPro"/>
</dbReference>
<organism evidence="3 4">
    <name type="scientific">Hoylesella timonensis S9-PR14</name>
    <dbReference type="NCBI Taxonomy" id="1401062"/>
    <lineage>
        <taxon>Bacteria</taxon>
        <taxon>Pseudomonadati</taxon>
        <taxon>Bacteroidota</taxon>
        <taxon>Bacteroidia</taxon>
        <taxon>Bacteroidales</taxon>
        <taxon>Prevotellaceae</taxon>
        <taxon>Hoylesella</taxon>
    </lineage>
</organism>
<dbReference type="InterPro" id="IPR029464">
    <property type="entry name" value="HSDR_N"/>
</dbReference>
<dbReference type="Pfam" id="PF13588">
    <property type="entry name" value="HSDR_N_2"/>
    <property type="match status" value="1"/>
</dbReference>
<dbReference type="Gene3D" id="3.90.1570.30">
    <property type="match status" value="1"/>
</dbReference>
<dbReference type="Gene3D" id="3.40.50.300">
    <property type="entry name" value="P-loop containing nucleotide triphosphate hydrolases"/>
    <property type="match status" value="2"/>
</dbReference>
<evidence type="ECO:0000313" key="4">
    <source>
        <dbReference type="Proteomes" id="UP000029723"/>
    </source>
</evidence>
<dbReference type="SUPFAM" id="SSF52540">
    <property type="entry name" value="P-loop containing nucleoside triphosphate hydrolases"/>
    <property type="match status" value="2"/>
</dbReference>
<dbReference type="Pfam" id="PF04851">
    <property type="entry name" value="ResIII"/>
    <property type="match status" value="1"/>
</dbReference>
<dbReference type="InterPro" id="IPR006935">
    <property type="entry name" value="Helicase/UvrB_N"/>
</dbReference>
<dbReference type="RefSeq" id="WP_036927976.1">
    <property type="nucleotide sequence ID" value="NZ_JRPQ01000122.1"/>
</dbReference>
<gene>
    <name evidence="3" type="ORF">HMPREF9304_08110</name>
</gene>
<reference evidence="3 4" key="1">
    <citation type="submission" date="2014-07" db="EMBL/GenBank/DDBJ databases">
        <authorList>
            <person name="McCorrison J."/>
            <person name="Sanka R."/>
            <person name="Torralba M."/>
            <person name="Gillis M."/>
            <person name="Haft D.H."/>
            <person name="Methe B."/>
            <person name="Sutton G."/>
            <person name="Nelson K.E."/>
        </authorList>
    </citation>
    <scope>NUCLEOTIDE SEQUENCE [LARGE SCALE GENOMIC DNA]</scope>
    <source>
        <strain evidence="3 4">S9-PR14</strain>
    </source>
</reference>
<accession>A0A098YQY5</accession>
<keyword evidence="3" id="KW-0540">Nuclease</keyword>
<dbReference type="GO" id="GO:0006304">
    <property type="term" value="P:DNA modification"/>
    <property type="evidence" value="ECO:0007669"/>
    <property type="project" value="InterPro"/>
</dbReference>
<dbReference type="GO" id="GO:0003677">
    <property type="term" value="F:DNA binding"/>
    <property type="evidence" value="ECO:0007669"/>
    <property type="project" value="InterPro"/>
</dbReference>
<dbReference type="PANTHER" id="PTHR47396">
    <property type="entry name" value="TYPE I RESTRICTION ENZYME ECOKI R PROTEIN"/>
    <property type="match status" value="1"/>
</dbReference>
<feature type="region of interest" description="Disordered" evidence="1">
    <location>
        <begin position="557"/>
        <end position="601"/>
    </location>
</feature>
<dbReference type="EMBL" id="JRPQ01000122">
    <property type="protein sequence ID" value="KGI21801.1"/>
    <property type="molecule type" value="Genomic_DNA"/>
</dbReference>
<dbReference type="Pfam" id="PF08463">
    <property type="entry name" value="EcoEI_R_C"/>
    <property type="match status" value="1"/>
</dbReference>
<dbReference type="InterPro" id="IPR014001">
    <property type="entry name" value="Helicase_ATP-bd"/>
</dbReference>
<dbReference type="InterPro" id="IPR013670">
    <property type="entry name" value="EcoEI_R_C_dom"/>
</dbReference>
<dbReference type="PANTHER" id="PTHR47396:SF1">
    <property type="entry name" value="ATP-DEPENDENT HELICASE IRC3-RELATED"/>
    <property type="match status" value="1"/>
</dbReference>
<dbReference type="NCBIfam" id="NF046051">
    <property type="entry name" value="restrict_EcoAI"/>
    <property type="match status" value="1"/>
</dbReference>
<dbReference type="InterPro" id="IPR027417">
    <property type="entry name" value="P-loop_NTPase"/>
</dbReference>
<sequence length="786" mass="89923">MGISKELTEEDVKYRYISEAITSKGWPKDSIFMEQKVRFTDGKISLHGNLVHRERPKFADYVLYANKATPIAIVEAKDANHSVSHGLQQAKIYAQMLDVKFAYSSNGEGFAEHDYLTGKERIFSMEEFPTKEELIERYKNESNGGNGLNEQELAVIAQPYCTGQNIFPPRYYQRNAINRTVNAIAKGQRRVLLVMATGTGKTYTAFQIVWRLLHSKLKKKVLYLADRNILVDQSIQQDFKPLEKVTHKIDYSKDKNHLEELSSYKVFFALYQQLIGQNDAKNYQELFPNPDYFDLVIVDECHRGSAKDDSNWRNILDYFSSATHIGMTATPKETKYQSSIGYFGEPVYTYSLKEGIEDGFLAPFKVINITTNIGDEWRPTKGQKDIHGNEIEDRIYNNSDYDYNIVIEDRIREVAQEITNYLKSTDRMAKAIVFCADETHAERMRMALTNANADMCKKNPDYVVRITGSDEYGKSKLDYFISVAEKYPVIATTSKLLSTGVDCKMTKLIVLDQQIGSMTEFKQIIGRGTRLREKEGKTYFTVMDFRNVTRLFADPEWDGPIEIDPNYPPKEKGPTPYPPPKEDEPTGVQEPDPAPQPKPIVAKDGCQVMIINKVVSVYDTDGKLLRTESITDYTKKSIIDTYATIDTFTSKWQETKKKSDIAEMLKESDIDLAALKHTENMDDVDDFDFICHIAYGKKTLTRHERAEQVKKRDIFSKYGEQARGVLEALLDKYIKEGISELESLTVLENDPFRKLGSKANIVKFFGGKQGYLDAVKELEQHIYNIA</sequence>
<feature type="domain" description="Helicase ATP-binding" evidence="2">
    <location>
        <begin position="182"/>
        <end position="349"/>
    </location>
</feature>
<keyword evidence="3" id="KW-0378">Hydrolase</keyword>
<dbReference type="GO" id="GO:0004519">
    <property type="term" value="F:endonuclease activity"/>
    <property type="evidence" value="ECO:0007669"/>
    <property type="project" value="UniProtKB-KW"/>
</dbReference>
<proteinExistence type="predicted"/>
<dbReference type="PROSITE" id="PS51192">
    <property type="entry name" value="HELICASE_ATP_BIND_1"/>
    <property type="match status" value="1"/>
</dbReference>
<dbReference type="InterPro" id="IPR050742">
    <property type="entry name" value="Helicase_Restrict-Modif_Enz"/>
</dbReference>
<dbReference type="AlphaFoldDB" id="A0A098YQY5"/>
<comment type="caution">
    <text evidence="3">The sequence shown here is derived from an EMBL/GenBank/DDBJ whole genome shotgun (WGS) entry which is preliminary data.</text>
</comment>
<dbReference type="CDD" id="cd18032">
    <property type="entry name" value="DEXHc_RE_I_III_res"/>
    <property type="match status" value="1"/>
</dbReference>
<dbReference type="GO" id="GO:0016787">
    <property type="term" value="F:hydrolase activity"/>
    <property type="evidence" value="ECO:0007669"/>
    <property type="project" value="InterPro"/>
</dbReference>
<dbReference type="Proteomes" id="UP000029723">
    <property type="component" value="Unassembled WGS sequence"/>
</dbReference>
<name>A0A098YQY5_9BACT</name>